<sequence>MNQKAIDYSWIYKEPDYYNKFLIARLPPKPAPPVPVLDVETVQPFGFPIVLCITCALESKRTRMLDFNNVGRPISHFCKSCHTKLADWLDTMCRPKEQKCHVIKYPLSNSISSFNTQGEAVRYARYLYESWIPFTLYDENNSIIAHLSYKDSKMKSVSEDYKKWLTVFDK</sequence>
<name>A0A8F8KNW6_9VIRU</name>
<accession>A0A8F8KNW6</accession>
<organism evidence="1">
    <name type="scientific">Clandestinovirus</name>
    <dbReference type="NCBI Taxonomy" id="2831644"/>
    <lineage>
        <taxon>Viruses</taxon>
    </lineage>
</organism>
<gene>
    <name evidence="1" type="ORF">KOM_12_106</name>
</gene>
<proteinExistence type="predicted"/>
<reference evidence="1" key="1">
    <citation type="submission" date="2021-06" db="EMBL/GenBank/DDBJ databases">
        <authorList>
            <person name="Rolland C."/>
        </authorList>
    </citation>
    <scope>NUCLEOTIDE SEQUENCE</scope>
    <source>
        <strain evidence="1">347.936635</strain>
    </source>
</reference>
<protein>
    <submittedName>
        <fullName evidence="1">Uncharacterized protein</fullName>
    </submittedName>
</protein>
<evidence type="ECO:0000313" key="1">
    <source>
        <dbReference type="EMBL" id="QYA18376.1"/>
    </source>
</evidence>
<dbReference type="EMBL" id="MZ420154">
    <property type="protein sequence ID" value="QYA18376.1"/>
    <property type="molecule type" value="Genomic_DNA"/>
</dbReference>